<feature type="transmembrane region" description="Helical" evidence="2">
    <location>
        <begin position="368"/>
        <end position="390"/>
    </location>
</feature>
<dbReference type="EMBL" id="CAXAMN010014780">
    <property type="protein sequence ID" value="CAK9044259.1"/>
    <property type="molecule type" value="Genomic_DNA"/>
</dbReference>
<organism evidence="3 4">
    <name type="scientific">Durusdinium trenchii</name>
    <dbReference type="NCBI Taxonomy" id="1381693"/>
    <lineage>
        <taxon>Eukaryota</taxon>
        <taxon>Sar</taxon>
        <taxon>Alveolata</taxon>
        <taxon>Dinophyceae</taxon>
        <taxon>Suessiales</taxon>
        <taxon>Symbiodiniaceae</taxon>
        <taxon>Durusdinium</taxon>
    </lineage>
</organism>
<evidence type="ECO:0000256" key="1">
    <source>
        <dbReference type="SAM" id="MobiDB-lite"/>
    </source>
</evidence>
<feature type="region of interest" description="Disordered" evidence="1">
    <location>
        <begin position="198"/>
        <end position="249"/>
    </location>
</feature>
<protein>
    <submittedName>
        <fullName evidence="3">Uncharacterized protein</fullName>
    </submittedName>
</protein>
<keyword evidence="2" id="KW-0472">Membrane</keyword>
<keyword evidence="4" id="KW-1185">Reference proteome</keyword>
<gene>
    <name evidence="3" type="ORF">CCMP2556_LOCUS23312</name>
</gene>
<proteinExistence type="predicted"/>
<accession>A0ABP0M233</accession>
<sequence length="937" mass="103503">MGNLLSFDDENDGELPSAMAREQLQQRQRAQVLLLSQLRQETGGPAALGLRPMQQPSLRQTQVFKNPLHVRAKSVQLSCAQNDEVGQWQLSFIFDALVSCEVLVHVGRCSVEVRQSLHPEGETGTDVVVSETSGEYRWVSRPVQFREGLNQEFRGPIELGDFVAEAQPENVLDTFNEGLRPRTQGFCIELKAVKSRRSSVSRDRQVPSPQRSRSQSTEARPGDKPRRRPSEDDPTMARNDDASQGSLAAEWTTGRFVRRDCGQVSMDMAENPAEVVEAKILTQSVKLPDNSLAPCYSMYEVYGADPSEGSNGAECAICMSERRDTAVLPCRWDDAAEATSGRFAQHLKYQAEESFSSGVVGPYLSWRFSYLLVGTFFGILSALLGMPWLINADYEAFLARQLPAGVPVARFRTLIQVLQGIDIAAWAILVLLAIGLALGGFWAMPSWAISNVRSSRRVVWCTWLIGFLPPFLLFLVLPLRGFVDWKGISADVCAQSVVSTYRMPGSQLHFTLQLLERNNVLEESMKGLVGETPRDWCLAQGRDWHESFYNRSVPCVWLVEDRCRSDFCDQVADAQMTQCLTGCLRMAIQNAPAQRKQMILQAFENCDAKAASQSYSAARLQAQSSAMATDYSTMSEADIINSMLLMQRVTITSFAETITWASVQSEYAVGVLVAMMVGQNLIASALGLASGLTEALLNLKAMFPGNQIGGWLLILTTFQVVPIYMVIFAVFQQLLGDAFVAIAVVAATFYLSVGMHTGYRITSTKSGDEGRWHFYRLIWVEYGLRALFGLALLGAMLIWVFQKNLQQSLLDYIRDDLLTPRALMSIVADFFTRKSLTAVAGTDAMVSAFVQTERSLSGHLTISMCGKTPLGARRRPHSEDLALEAGAPGAFRGALSTPALLSAAVIRCFSAESLVFQVICWIGIGIGIDGRITGRRW</sequence>
<keyword evidence="2" id="KW-0812">Transmembrane</keyword>
<comment type="caution">
    <text evidence="3">The sequence shown here is derived from an EMBL/GenBank/DDBJ whole genome shotgun (WGS) entry which is preliminary data.</text>
</comment>
<feature type="transmembrane region" description="Helical" evidence="2">
    <location>
        <begin position="667"/>
        <end position="688"/>
    </location>
</feature>
<dbReference type="InterPro" id="IPR045194">
    <property type="entry name" value="MGRN1/RNF157-like"/>
</dbReference>
<feature type="transmembrane region" description="Helical" evidence="2">
    <location>
        <begin position="782"/>
        <end position="801"/>
    </location>
</feature>
<dbReference type="PANTHER" id="PTHR22996">
    <property type="entry name" value="MAHOGUNIN"/>
    <property type="match status" value="1"/>
</dbReference>
<evidence type="ECO:0000256" key="2">
    <source>
        <dbReference type="SAM" id="Phobius"/>
    </source>
</evidence>
<evidence type="ECO:0000313" key="3">
    <source>
        <dbReference type="EMBL" id="CAK9044259.1"/>
    </source>
</evidence>
<feature type="transmembrane region" description="Helical" evidence="2">
    <location>
        <begin position="708"/>
        <end position="731"/>
    </location>
</feature>
<feature type="compositionally biased region" description="Basic and acidic residues" evidence="1">
    <location>
        <begin position="220"/>
        <end position="231"/>
    </location>
</feature>
<dbReference type="Proteomes" id="UP001642484">
    <property type="component" value="Unassembled WGS sequence"/>
</dbReference>
<reference evidence="3 4" key="1">
    <citation type="submission" date="2024-02" db="EMBL/GenBank/DDBJ databases">
        <authorList>
            <person name="Chen Y."/>
            <person name="Shah S."/>
            <person name="Dougan E. K."/>
            <person name="Thang M."/>
            <person name="Chan C."/>
        </authorList>
    </citation>
    <scope>NUCLEOTIDE SEQUENCE [LARGE SCALE GENOMIC DNA]</scope>
</reference>
<feature type="transmembrane region" description="Helical" evidence="2">
    <location>
        <begin position="738"/>
        <end position="762"/>
    </location>
</feature>
<feature type="compositionally biased region" description="Low complexity" evidence="1">
    <location>
        <begin position="206"/>
        <end position="216"/>
    </location>
</feature>
<feature type="transmembrane region" description="Helical" evidence="2">
    <location>
        <begin position="423"/>
        <end position="445"/>
    </location>
</feature>
<keyword evidence="2" id="KW-1133">Transmembrane helix</keyword>
<dbReference type="PANTHER" id="PTHR22996:SF0">
    <property type="entry name" value="RE60872P-RELATED"/>
    <property type="match status" value="1"/>
</dbReference>
<evidence type="ECO:0000313" key="4">
    <source>
        <dbReference type="Proteomes" id="UP001642484"/>
    </source>
</evidence>
<feature type="transmembrane region" description="Helical" evidence="2">
    <location>
        <begin position="457"/>
        <end position="477"/>
    </location>
</feature>
<name>A0ABP0M233_9DINO</name>